<dbReference type="GO" id="GO:0052689">
    <property type="term" value="F:carboxylic ester hydrolase activity"/>
    <property type="evidence" value="ECO:0007669"/>
    <property type="project" value="UniProtKB-KW"/>
</dbReference>
<gene>
    <name evidence="9" type="ORF">A5779_19955</name>
</gene>
<comment type="caution">
    <text evidence="9">The sequence shown here is derived from an EMBL/GenBank/DDBJ whole genome shotgun (WGS) entry which is preliminary data.</text>
</comment>
<keyword evidence="6 8" id="KW-0378">Hydrolase</keyword>
<evidence type="ECO:0000256" key="8">
    <source>
        <dbReference type="RuleBase" id="RU361263"/>
    </source>
</evidence>
<dbReference type="InterPro" id="IPR000675">
    <property type="entry name" value="Cutinase/axe"/>
</dbReference>
<reference evidence="10" key="1">
    <citation type="submission" date="2016-06" db="EMBL/GenBank/DDBJ databases">
        <authorList>
            <person name="Sutton G."/>
            <person name="Brinkac L."/>
            <person name="Sanka R."/>
            <person name="Adams M."/>
            <person name="Lau E."/>
            <person name="Mehaffy C."/>
            <person name="Tameris M."/>
            <person name="Hatherill M."/>
            <person name="Hanekom W."/>
            <person name="Mahomed H."/>
            <person name="Mcshane H."/>
        </authorList>
    </citation>
    <scope>NUCLEOTIDE SEQUENCE [LARGE SCALE GENOMIC DNA]</scope>
    <source>
        <strain evidence="10">852002-10433_SCH5171157</strain>
    </source>
</reference>
<dbReference type="InterPro" id="IPR029058">
    <property type="entry name" value="AB_hydrolase_fold"/>
</dbReference>
<organism evidence="9 10">
    <name type="scientific">Mycolicibacterium peregrinum</name>
    <name type="common">Mycobacterium peregrinum</name>
    <dbReference type="NCBI Taxonomy" id="43304"/>
    <lineage>
        <taxon>Bacteria</taxon>
        <taxon>Bacillati</taxon>
        <taxon>Actinomycetota</taxon>
        <taxon>Actinomycetes</taxon>
        <taxon>Mycobacteriales</taxon>
        <taxon>Mycobacteriaceae</taxon>
        <taxon>Mycolicibacterium</taxon>
    </lineage>
</organism>
<dbReference type="PROSITE" id="PS00155">
    <property type="entry name" value="CUTINASE_1"/>
    <property type="match status" value="1"/>
</dbReference>
<evidence type="ECO:0000256" key="2">
    <source>
        <dbReference type="ARBA" id="ARBA00007534"/>
    </source>
</evidence>
<comment type="function">
    <text evidence="8">Catalyzes the hydrolysis of complex carboxylic polyesters found in the cell wall of plants. Degrades cutin, a macromolecule that forms the structure of the plant cuticle.</text>
</comment>
<protein>
    <recommendedName>
        <fullName evidence="8">Cutinase</fullName>
        <ecNumber evidence="8">3.1.1.-</ecNumber>
    </recommendedName>
</protein>
<evidence type="ECO:0000313" key="9">
    <source>
        <dbReference type="EMBL" id="OBB94454.1"/>
    </source>
</evidence>
<comment type="similarity">
    <text evidence="2 8">Belongs to the cutinase family.</text>
</comment>
<evidence type="ECO:0000256" key="5">
    <source>
        <dbReference type="ARBA" id="ARBA00022729"/>
    </source>
</evidence>
<evidence type="ECO:0000313" key="10">
    <source>
        <dbReference type="Proteomes" id="UP000094008"/>
    </source>
</evidence>
<dbReference type="PANTHER" id="PTHR33630:SF9">
    <property type="entry name" value="CUTINASE 4"/>
    <property type="match status" value="1"/>
</dbReference>
<keyword evidence="5 8" id="KW-0732">Signal</keyword>
<evidence type="ECO:0000256" key="6">
    <source>
        <dbReference type="ARBA" id="ARBA00022801"/>
    </source>
</evidence>
<feature type="chain" id="PRO_5039763322" description="Cutinase" evidence="8">
    <location>
        <begin position="20"/>
        <end position="231"/>
    </location>
</feature>
<dbReference type="SMART" id="SM01110">
    <property type="entry name" value="Cutinase"/>
    <property type="match status" value="1"/>
</dbReference>
<dbReference type="EC" id="3.1.1.-" evidence="8"/>
<accession>A0A1A0WB10</accession>
<comment type="subcellular location">
    <subcellularLocation>
        <location evidence="1 8">Secreted</location>
    </subcellularLocation>
</comment>
<sequence>MGVRQVSALAGIAAVSAAAALGTIATPIAMPSAAAAPDCPDIEVVFARGTDEPAGIGNVGKAFVDTLRPMVKGSTIGTYAVQYPASWDFMKAAAGATDMSKRVQATAARCPKTKIVMGGYSQGAAVVDVVATSPIAGLGYSAPLPAAVVPRVASVVVFGNPSARLGQPLTRMSPDFGARTADLCNTNDPICSLGRDWNAHITYPKSGLIKLAAQWVTRHVKAPPPAPAARR</sequence>
<evidence type="ECO:0000256" key="3">
    <source>
        <dbReference type="ARBA" id="ARBA00022487"/>
    </source>
</evidence>
<dbReference type="EMBL" id="LZSY01000053">
    <property type="protein sequence ID" value="OBB94454.1"/>
    <property type="molecule type" value="Genomic_DNA"/>
</dbReference>
<dbReference type="InterPro" id="IPR043580">
    <property type="entry name" value="CUTINASE_1"/>
</dbReference>
<evidence type="ECO:0000256" key="1">
    <source>
        <dbReference type="ARBA" id="ARBA00004613"/>
    </source>
</evidence>
<evidence type="ECO:0000256" key="7">
    <source>
        <dbReference type="ARBA" id="ARBA00023157"/>
    </source>
</evidence>
<dbReference type="Proteomes" id="UP000094008">
    <property type="component" value="Unassembled WGS sequence"/>
</dbReference>
<evidence type="ECO:0000256" key="4">
    <source>
        <dbReference type="ARBA" id="ARBA00022525"/>
    </source>
</evidence>
<keyword evidence="4 8" id="KW-0964">Secreted</keyword>
<keyword evidence="7" id="KW-1015">Disulfide bond</keyword>
<feature type="signal peptide" evidence="8">
    <location>
        <begin position="1"/>
        <end position="19"/>
    </location>
</feature>
<dbReference type="PANTHER" id="PTHR33630">
    <property type="entry name" value="CUTINASE RV1984C-RELATED-RELATED"/>
    <property type="match status" value="1"/>
</dbReference>
<dbReference type="AlphaFoldDB" id="A0A1A0WB10"/>
<proteinExistence type="inferred from homology"/>
<keyword evidence="3 8" id="KW-0719">Serine esterase</keyword>
<dbReference type="Gene3D" id="3.40.50.1820">
    <property type="entry name" value="alpha/beta hydrolase"/>
    <property type="match status" value="1"/>
</dbReference>
<dbReference type="GO" id="GO:0005576">
    <property type="term" value="C:extracellular region"/>
    <property type="evidence" value="ECO:0007669"/>
    <property type="project" value="UniProtKB-SubCell"/>
</dbReference>
<dbReference type="SUPFAM" id="SSF53474">
    <property type="entry name" value="alpha/beta-Hydrolases"/>
    <property type="match status" value="1"/>
</dbReference>
<dbReference type="Pfam" id="PF01083">
    <property type="entry name" value="Cutinase"/>
    <property type="match status" value="1"/>
</dbReference>
<name>A0A1A0WB10_MYCPR</name>